<keyword evidence="4 6" id="KW-1133">Transmembrane helix</keyword>
<dbReference type="Pfam" id="PF05140">
    <property type="entry name" value="ResB"/>
    <property type="match status" value="1"/>
</dbReference>
<reference evidence="8 9" key="1">
    <citation type="submission" date="2020-08" db="EMBL/GenBank/DDBJ databases">
        <title>Acidobacteriota in marine sediments use diverse sulfur dissimilation pathways.</title>
        <authorList>
            <person name="Wasmund K."/>
        </authorList>
    </citation>
    <scope>NUCLEOTIDE SEQUENCE [LARGE SCALE GENOMIC DNA]</scope>
    <source>
        <strain evidence="8">MAG AM4</strain>
    </source>
</reference>
<feature type="transmembrane region" description="Helical" evidence="6">
    <location>
        <begin position="161"/>
        <end position="182"/>
    </location>
</feature>
<evidence type="ECO:0000313" key="9">
    <source>
        <dbReference type="Proteomes" id="UP000648239"/>
    </source>
</evidence>
<dbReference type="InterPro" id="IPR023494">
    <property type="entry name" value="Cyt_c_bgen_Ccs1/CcsB/ResB"/>
</dbReference>
<dbReference type="PANTHER" id="PTHR31566:SF5">
    <property type="entry name" value="RESB-LIKE DOMAIN-CONTAINING PROTEIN"/>
    <property type="match status" value="1"/>
</dbReference>
<keyword evidence="2 6" id="KW-0812">Transmembrane</keyword>
<name>A0A8J6Y2J5_9BACT</name>
<dbReference type="Proteomes" id="UP000648239">
    <property type="component" value="Unassembled WGS sequence"/>
</dbReference>
<evidence type="ECO:0000256" key="4">
    <source>
        <dbReference type="ARBA" id="ARBA00022989"/>
    </source>
</evidence>
<dbReference type="GO" id="GO:0016020">
    <property type="term" value="C:membrane"/>
    <property type="evidence" value="ECO:0007669"/>
    <property type="project" value="UniProtKB-SubCell"/>
</dbReference>
<comment type="subcellular location">
    <subcellularLocation>
        <location evidence="1">Membrane</location>
        <topology evidence="1">Multi-pass membrane protein</topology>
    </subcellularLocation>
</comment>
<evidence type="ECO:0000256" key="3">
    <source>
        <dbReference type="ARBA" id="ARBA00022748"/>
    </source>
</evidence>
<dbReference type="EMBL" id="JACXWD010000018">
    <property type="protein sequence ID" value="MBD3867914.1"/>
    <property type="molecule type" value="Genomic_DNA"/>
</dbReference>
<dbReference type="GO" id="GO:0017004">
    <property type="term" value="P:cytochrome complex assembly"/>
    <property type="evidence" value="ECO:0007669"/>
    <property type="project" value="UniProtKB-KW"/>
</dbReference>
<keyword evidence="5 6" id="KW-0472">Membrane</keyword>
<dbReference type="AlphaFoldDB" id="A0A8J6Y2J5"/>
<evidence type="ECO:0000256" key="2">
    <source>
        <dbReference type="ARBA" id="ARBA00022692"/>
    </source>
</evidence>
<feature type="domain" description="ResB-like" evidence="7">
    <location>
        <begin position="13"/>
        <end position="218"/>
    </location>
</feature>
<protein>
    <submittedName>
        <fullName evidence="8">Cytochrome c biogenesis protein ResB</fullName>
    </submittedName>
</protein>
<evidence type="ECO:0000256" key="1">
    <source>
        <dbReference type="ARBA" id="ARBA00004141"/>
    </source>
</evidence>
<evidence type="ECO:0000256" key="5">
    <source>
        <dbReference type="ARBA" id="ARBA00023136"/>
    </source>
</evidence>
<evidence type="ECO:0000256" key="6">
    <source>
        <dbReference type="SAM" id="Phobius"/>
    </source>
</evidence>
<proteinExistence type="predicted"/>
<feature type="transmembrane region" description="Helical" evidence="6">
    <location>
        <begin position="72"/>
        <end position="92"/>
    </location>
</feature>
<sequence>MPRIQPLRFLASLKTTIFLLLVLAVLLFLNVALPQESTLGKEAFDALIRQAGPVYRFVLGDLGLGHMATSPVFLAALGLFFLNLGVVIAGRIGPTIRRVRLKPRAESGLRAWTGMEESLSGELPAVWSADHAVETLKGFGYQVRKVGEKTVWAVRHRTAPLGFLAFHFSFFLICAGGALLYYSRFVGDVILVEGQQFQGEYQQVVREPPLFPPPDLRFALQKVVPLYEDGFPLQLGAVFRFMTGGGAIDRESWINRPAAVGSAKLLVHRAGLAPVFWLQDGDGFTLDRVSVVAATLGKAPTLAPIGDGAISIEIEPLEPDARFPELADLPDTGVSLRIVSEGMELFRGVLRPGEAASWSGGRLVLEELRYWVAFQVIAERGGGLLIAGFVLGITGLIWRLLWYRREVALSWDASEFRLTGRGEYFSQRFHEELGSIRDYLAAGPEKGEEVS</sequence>
<dbReference type="InterPro" id="IPR007816">
    <property type="entry name" value="ResB-like_domain"/>
</dbReference>
<keyword evidence="3" id="KW-0201">Cytochrome c-type biogenesis</keyword>
<dbReference type="PANTHER" id="PTHR31566">
    <property type="entry name" value="CYTOCHROME C BIOGENESIS PROTEIN CCS1, CHLOROPLASTIC"/>
    <property type="match status" value="1"/>
</dbReference>
<comment type="caution">
    <text evidence="8">The sequence shown here is derived from an EMBL/GenBank/DDBJ whole genome shotgun (WGS) entry which is preliminary data.</text>
</comment>
<accession>A0A8J6Y2J5</accession>
<organism evidence="8 9">
    <name type="scientific">Candidatus Polarisedimenticola svalbardensis</name>
    <dbReference type="NCBI Taxonomy" id="2886004"/>
    <lineage>
        <taxon>Bacteria</taxon>
        <taxon>Pseudomonadati</taxon>
        <taxon>Acidobacteriota</taxon>
        <taxon>Candidatus Polarisedimenticolia</taxon>
        <taxon>Candidatus Polarisedimenticolales</taxon>
        <taxon>Candidatus Polarisedimenticolaceae</taxon>
        <taxon>Candidatus Polarisedimenticola</taxon>
    </lineage>
</organism>
<gene>
    <name evidence="8" type="ORF">IFK94_07310</name>
</gene>
<evidence type="ECO:0000259" key="7">
    <source>
        <dbReference type="Pfam" id="PF05140"/>
    </source>
</evidence>
<evidence type="ECO:0000313" key="8">
    <source>
        <dbReference type="EMBL" id="MBD3867914.1"/>
    </source>
</evidence>
<feature type="transmembrane region" description="Helical" evidence="6">
    <location>
        <begin position="382"/>
        <end position="401"/>
    </location>
</feature>